<dbReference type="Proteomes" id="UP001155240">
    <property type="component" value="Unassembled WGS sequence"/>
</dbReference>
<organism evidence="1 2">
    <name type="scientific">Rathayibacter rubneri</name>
    <dbReference type="NCBI Taxonomy" id="2950106"/>
    <lineage>
        <taxon>Bacteria</taxon>
        <taxon>Bacillati</taxon>
        <taxon>Actinomycetota</taxon>
        <taxon>Actinomycetes</taxon>
        <taxon>Micrococcales</taxon>
        <taxon>Microbacteriaceae</taxon>
        <taxon>Rathayibacter</taxon>
    </lineage>
</organism>
<dbReference type="SUPFAM" id="SSF52540">
    <property type="entry name" value="P-loop containing nucleoside triphosphate hydrolases"/>
    <property type="match status" value="1"/>
</dbReference>
<dbReference type="AlphaFoldDB" id="A0A9X2IQN9"/>
<sequence>MADATMALVDALTAHGKTVKGAGQDKWLAQCPAHPDGNPSLSIKRGRGQVLTFCFAGCTADAIAASLGWSMSDLFDDPRGINYDYKHAGKTVRTVHRTPEKRFYQRITDDSVIPLYEPTGIDLAAALAAGRDIYVTEGEKDADVLATEGVTAVSAPMGSNSWARADYTALTGRSDIYVVQDKDEAGRNRGPGLRALLAALTTGEVRIVEAAVGKDAADHITAGRGIADFVHVDAPVPEKPVDPEFEMAVEGERRYAAVKAEARRRDLEEAAGKVSGKLHPKTLGEILDTKVVHDWLVPDLLERGDRLVITGGEGSGKSHLLRQIAIAISAGVHPFEQRTLMPPRKVLVIDAENSEQQWARGARYVTSHVSRLGKGDPRSSVVVSAGIRPDLTLQSDVNEVHALLDKHKPDLLYIGPLYKLVPKGLESNDDAAQMILTLDSFRERGICLLMEAHAGHAKSLGGDRDLRPRGASALMGWPEFGFGLRPVEGDESLAIVVKWRGDREQRDWPTHLRRGTDGELPWMPAYMPHL</sequence>
<evidence type="ECO:0000313" key="1">
    <source>
        <dbReference type="EMBL" id="MCM6761410.1"/>
    </source>
</evidence>
<keyword evidence="2" id="KW-1185">Reference proteome</keyword>
<reference evidence="1" key="1">
    <citation type="submission" date="2022-06" db="EMBL/GenBank/DDBJ databases">
        <title>Whole genome shotgun sequencing (WGS) of Rathayibacter sp. ZW T2_19, isolated from stored onions (Allium cepa).</title>
        <authorList>
            <person name="Stoll D.A."/>
            <person name="Huch M."/>
        </authorList>
    </citation>
    <scope>NUCLEOTIDE SEQUENCE</scope>
    <source>
        <strain evidence="1">ZW T2_19</strain>
    </source>
</reference>
<proteinExistence type="predicted"/>
<dbReference type="Gene3D" id="3.40.1360.10">
    <property type="match status" value="1"/>
</dbReference>
<dbReference type="EMBL" id="JAMRYM010000005">
    <property type="protein sequence ID" value="MCM6761410.1"/>
    <property type="molecule type" value="Genomic_DNA"/>
</dbReference>
<dbReference type="SUPFAM" id="SSF56731">
    <property type="entry name" value="DNA primase core"/>
    <property type="match status" value="1"/>
</dbReference>
<dbReference type="CDD" id="cd01029">
    <property type="entry name" value="TOPRIM_primases"/>
    <property type="match status" value="1"/>
</dbReference>
<dbReference type="Gene3D" id="3.40.50.300">
    <property type="entry name" value="P-loop containing nucleotide triphosphate hydrolases"/>
    <property type="match status" value="1"/>
</dbReference>
<dbReference type="InterPro" id="IPR034154">
    <property type="entry name" value="TOPRIM_DnaG/twinkle"/>
</dbReference>
<evidence type="ECO:0000313" key="2">
    <source>
        <dbReference type="Proteomes" id="UP001155240"/>
    </source>
</evidence>
<dbReference type="InterPro" id="IPR027417">
    <property type="entry name" value="P-loop_NTPase"/>
</dbReference>
<gene>
    <name evidence="1" type="ORF">NB037_03175</name>
</gene>
<dbReference type="RefSeq" id="WP_251943579.1">
    <property type="nucleotide sequence ID" value="NZ_JAMRYM010000005.1"/>
</dbReference>
<dbReference type="Pfam" id="PF13481">
    <property type="entry name" value="AAA_25"/>
    <property type="match status" value="1"/>
</dbReference>
<accession>A0A9X2IQN9</accession>
<name>A0A9X2IQN9_9MICO</name>
<protein>
    <submittedName>
        <fullName evidence="1">AAA family ATPase</fullName>
    </submittedName>
</protein>
<comment type="caution">
    <text evidence="1">The sequence shown here is derived from an EMBL/GenBank/DDBJ whole genome shotgun (WGS) entry which is preliminary data.</text>
</comment>